<dbReference type="AlphaFoldDB" id="A0A0D1LY86"/>
<protein>
    <recommendedName>
        <fullName evidence="4">DUF1097 domain-containing protein</fullName>
    </recommendedName>
</protein>
<feature type="transmembrane region" description="Helical" evidence="1">
    <location>
        <begin position="56"/>
        <end position="76"/>
    </location>
</feature>
<proteinExistence type="predicted"/>
<dbReference type="Proteomes" id="UP000032289">
    <property type="component" value="Unassembled WGS sequence"/>
</dbReference>
<dbReference type="RefSeq" id="WP_043941403.1">
    <property type="nucleotide sequence ID" value="NZ_JWHT01000034.1"/>
</dbReference>
<name>A0A0D1LY86_9LACO</name>
<evidence type="ECO:0008006" key="4">
    <source>
        <dbReference type="Google" id="ProtNLM"/>
    </source>
</evidence>
<evidence type="ECO:0000313" key="3">
    <source>
        <dbReference type="Proteomes" id="UP000032289"/>
    </source>
</evidence>
<sequence>MHKLNPTIALALFVAAIPSLWAVVAPFIGVTVGAATLIVGGFFVASGNDPKNKWRLLFDMWLGIPWGMMAVTFPGLTGWPKLTLYVTLFVLGGLAVLISSMPGIRNWVDTAAWLTGWAISIVILSLNGGPAKFGTMPLQIAGAMLAGIFIVGVLGRVLVDALSKQN</sequence>
<evidence type="ECO:0000313" key="2">
    <source>
        <dbReference type="EMBL" id="KIU23452.1"/>
    </source>
</evidence>
<feature type="transmembrane region" description="Helical" evidence="1">
    <location>
        <begin position="82"/>
        <end position="100"/>
    </location>
</feature>
<organism evidence="2 3">
    <name type="scientific">Weissella cibaria</name>
    <dbReference type="NCBI Taxonomy" id="137591"/>
    <lineage>
        <taxon>Bacteria</taxon>
        <taxon>Bacillati</taxon>
        <taxon>Bacillota</taxon>
        <taxon>Bacilli</taxon>
        <taxon>Lactobacillales</taxon>
        <taxon>Lactobacillaceae</taxon>
        <taxon>Weissella</taxon>
    </lineage>
</organism>
<keyword evidence="1" id="KW-0812">Transmembrane</keyword>
<feature type="transmembrane region" description="Helical" evidence="1">
    <location>
        <begin position="138"/>
        <end position="159"/>
    </location>
</feature>
<feature type="transmembrane region" description="Helical" evidence="1">
    <location>
        <begin position="20"/>
        <end position="44"/>
    </location>
</feature>
<evidence type="ECO:0000256" key="1">
    <source>
        <dbReference type="SAM" id="Phobius"/>
    </source>
</evidence>
<comment type="caution">
    <text evidence="2">The sequence shown here is derived from an EMBL/GenBank/DDBJ whole genome shotgun (WGS) entry which is preliminary data.</text>
</comment>
<dbReference type="PATRIC" id="fig|137591.24.peg.1432"/>
<keyword evidence="1" id="KW-0472">Membrane</keyword>
<feature type="transmembrane region" description="Helical" evidence="1">
    <location>
        <begin position="107"/>
        <end position="126"/>
    </location>
</feature>
<dbReference type="InterPro" id="IPR009476">
    <property type="entry name" value="DUF1097"/>
</dbReference>
<dbReference type="Pfam" id="PF06496">
    <property type="entry name" value="DUF1097"/>
    <property type="match status" value="1"/>
</dbReference>
<reference evidence="2 3" key="1">
    <citation type="journal article" date="2015" name="Microbiology (Mosc.)">
        <title>Genomics of the Weissella cibaria species with an examination of its metabolic traits.</title>
        <authorList>
            <person name="Lynch K.M."/>
            <person name="Lucid A."/>
            <person name="Arendt E.K."/>
            <person name="Sleator R.D."/>
            <person name="Lucey B."/>
            <person name="Coffey A."/>
        </authorList>
    </citation>
    <scope>NUCLEOTIDE SEQUENCE [LARGE SCALE GENOMIC DNA]</scope>
    <source>
        <strain evidence="2 3">AB3b</strain>
    </source>
</reference>
<dbReference type="EMBL" id="JWHT01000034">
    <property type="protein sequence ID" value="KIU23452.1"/>
    <property type="molecule type" value="Genomic_DNA"/>
</dbReference>
<keyword evidence="1" id="KW-1133">Transmembrane helix</keyword>
<accession>A0A0D1LY86</accession>
<gene>
    <name evidence="2" type="ORF">ab3b_01463</name>
</gene>